<reference evidence="2 3" key="1">
    <citation type="journal article" date="2018" name="IMA Fungus">
        <title>IMA Genome-F 9: Draft genome sequence of Annulohypoxylon stygium, Aspergillus mulundensis, Berkeleyomyces basicola (syn. Thielaviopsis basicola), Ceratocystis smalleyi, two Cercospora beticola strains, Coleophoma cylindrospora, Fusarium fracticaudum, Phialophora cf. hyalina, and Morchella septimelata.</title>
        <authorList>
            <person name="Wingfield B.D."/>
            <person name="Bills G.F."/>
            <person name="Dong Y."/>
            <person name="Huang W."/>
            <person name="Nel W.J."/>
            <person name="Swalarsk-Parry B.S."/>
            <person name="Vaghefi N."/>
            <person name="Wilken P.M."/>
            <person name="An Z."/>
            <person name="de Beer Z.W."/>
            <person name="De Vos L."/>
            <person name="Chen L."/>
            <person name="Duong T.A."/>
            <person name="Gao Y."/>
            <person name="Hammerbacher A."/>
            <person name="Kikkert J.R."/>
            <person name="Li Y."/>
            <person name="Li H."/>
            <person name="Li K."/>
            <person name="Li Q."/>
            <person name="Liu X."/>
            <person name="Ma X."/>
            <person name="Naidoo K."/>
            <person name="Pethybridge S.J."/>
            <person name="Sun J."/>
            <person name="Steenkamp E.T."/>
            <person name="van der Nest M.A."/>
            <person name="van Wyk S."/>
            <person name="Wingfield M.J."/>
            <person name="Xiong C."/>
            <person name="Yue Q."/>
            <person name="Zhang X."/>
        </authorList>
    </citation>
    <scope>NUCLEOTIDE SEQUENCE [LARGE SCALE GENOMIC DNA]</scope>
    <source>
        <strain evidence="2 3">BP6252</strain>
    </source>
</reference>
<name>A0A3D8RU77_9HELO</name>
<protein>
    <submittedName>
        <fullName evidence="2">Uncharacterized protein</fullName>
    </submittedName>
</protein>
<dbReference type="OrthoDB" id="3486101at2759"/>
<accession>A0A3D8RU77</accession>
<evidence type="ECO:0000313" key="3">
    <source>
        <dbReference type="Proteomes" id="UP000256645"/>
    </source>
</evidence>
<sequence>MESSPAPALAGAGQGIRALQQLPPDCERMRKLLFEMPVPFSMRAEVFDRYWLLVDNVWCKQYQGIVGGNIVGGPKVTFESIRLPCRFARSTYENAQTRTGPPVTKRKRREGGTCSCRVKAKLFRNIAGIPDHYLFDHSSQKESDWEHSHTLDESDSYKINSFLKTAAAEEIAKGQMPAEVFKALREVALVNEPRGSALAAAGGKYMTRQHVGNAKQSLERPSTTDKADSAATSAAWSRVAGPVSTSPVNTYSSPYANGDTPVPGTLQQPNQMQDTTAMIPTQVYDVPVNGNPQAFSQPVPNKNWPSLGRQSENHREHKAHIKMDIRLMFEGTAPGSQIPREVLLPFLNSVLIYLDRDADPVDGKALLAAIQSVKETAIATRENTEHLMSRHGFYGAANGGV</sequence>
<dbReference type="EMBL" id="PDLM01000005">
    <property type="protein sequence ID" value="RDW77555.1"/>
    <property type="molecule type" value="Genomic_DNA"/>
</dbReference>
<evidence type="ECO:0000256" key="1">
    <source>
        <dbReference type="SAM" id="MobiDB-lite"/>
    </source>
</evidence>
<evidence type="ECO:0000313" key="2">
    <source>
        <dbReference type="EMBL" id="RDW77555.1"/>
    </source>
</evidence>
<dbReference type="Proteomes" id="UP000256645">
    <property type="component" value="Unassembled WGS sequence"/>
</dbReference>
<dbReference type="AlphaFoldDB" id="A0A3D8RU77"/>
<proteinExistence type="predicted"/>
<feature type="region of interest" description="Disordered" evidence="1">
    <location>
        <begin position="211"/>
        <end position="243"/>
    </location>
</feature>
<comment type="caution">
    <text evidence="2">The sequence shown here is derived from an EMBL/GenBank/DDBJ whole genome shotgun (WGS) entry which is preliminary data.</text>
</comment>
<keyword evidence="3" id="KW-1185">Reference proteome</keyword>
<gene>
    <name evidence="2" type="ORF">BP6252_05608</name>
</gene>
<organism evidence="2 3">
    <name type="scientific">Coleophoma cylindrospora</name>
    <dbReference type="NCBI Taxonomy" id="1849047"/>
    <lineage>
        <taxon>Eukaryota</taxon>
        <taxon>Fungi</taxon>
        <taxon>Dikarya</taxon>
        <taxon>Ascomycota</taxon>
        <taxon>Pezizomycotina</taxon>
        <taxon>Leotiomycetes</taxon>
        <taxon>Helotiales</taxon>
        <taxon>Dermateaceae</taxon>
        <taxon>Coleophoma</taxon>
    </lineage>
</organism>